<feature type="region of interest" description="Disordered" evidence="1">
    <location>
        <begin position="81"/>
        <end position="123"/>
    </location>
</feature>
<dbReference type="GO" id="GO:0004803">
    <property type="term" value="F:transposase activity"/>
    <property type="evidence" value="ECO:0007669"/>
    <property type="project" value="InterPro"/>
</dbReference>
<dbReference type="STRING" id="112413.SAMN05421854_103166"/>
<evidence type="ECO:0000313" key="4">
    <source>
        <dbReference type="Proteomes" id="UP000199137"/>
    </source>
</evidence>
<dbReference type="PANTHER" id="PTHR30007:SF0">
    <property type="entry name" value="TRANSPOSASE"/>
    <property type="match status" value="1"/>
</dbReference>
<accession>A0A1I5KFE2</accession>
<feature type="domain" description="Transposase IS4-like" evidence="2">
    <location>
        <begin position="64"/>
        <end position="147"/>
    </location>
</feature>
<gene>
    <name evidence="3" type="ORF">SAMN05421854_103166</name>
</gene>
<feature type="compositionally biased region" description="Basic residues" evidence="1">
    <location>
        <begin position="110"/>
        <end position="121"/>
    </location>
</feature>
<feature type="compositionally biased region" description="Basic residues" evidence="1">
    <location>
        <begin position="286"/>
        <end position="297"/>
    </location>
</feature>
<evidence type="ECO:0000313" key="3">
    <source>
        <dbReference type="EMBL" id="SFO83750.1"/>
    </source>
</evidence>
<evidence type="ECO:0000259" key="2">
    <source>
        <dbReference type="Pfam" id="PF01609"/>
    </source>
</evidence>
<feature type="compositionally biased region" description="Low complexity" evidence="1">
    <location>
        <begin position="182"/>
        <end position="214"/>
    </location>
</feature>
<dbReference type="InterPro" id="IPR002559">
    <property type="entry name" value="Transposase_11"/>
</dbReference>
<dbReference type="AlphaFoldDB" id="A0A1I5KFE2"/>
<proteinExistence type="predicted"/>
<dbReference type="GO" id="GO:0006313">
    <property type="term" value="P:DNA transposition"/>
    <property type="evidence" value="ECO:0007669"/>
    <property type="project" value="InterPro"/>
</dbReference>
<dbReference type="PANTHER" id="PTHR30007">
    <property type="entry name" value="PHP DOMAIN PROTEIN"/>
    <property type="match status" value="1"/>
</dbReference>
<protein>
    <recommendedName>
        <fullName evidence="2">Transposase IS4-like domain-containing protein</fullName>
    </recommendedName>
</protein>
<feature type="region of interest" description="Disordered" evidence="1">
    <location>
        <begin position="173"/>
        <end position="255"/>
    </location>
</feature>
<dbReference type="EMBL" id="FOWC01000003">
    <property type="protein sequence ID" value="SFO83750.1"/>
    <property type="molecule type" value="Genomic_DNA"/>
</dbReference>
<reference evidence="3 4" key="1">
    <citation type="submission" date="2016-10" db="EMBL/GenBank/DDBJ databases">
        <authorList>
            <person name="de Groot N.N."/>
        </authorList>
    </citation>
    <scope>NUCLEOTIDE SEQUENCE [LARGE SCALE GENOMIC DNA]</scope>
    <source>
        <strain evidence="3 4">DSM 44637</strain>
    </source>
</reference>
<feature type="region of interest" description="Disordered" evidence="1">
    <location>
        <begin position="315"/>
        <end position="353"/>
    </location>
</feature>
<feature type="compositionally biased region" description="Basic residues" evidence="1">
    <location>
        <begin position="93"/>
        <end position="102"/>
    </location>
</feature>
<name>A0A1I5KFE2_9PSEU</name>
<dbReference type="GO" id="GO:0003677">
    <property type="term" value="F:DNA binding"/>
    <property type="evidence" value="ECO:0007669"/>
    <property type="project" value="InterPro"/>
</dbReference>
<evidence type="ECO:0000256" key="1">
    <source>
        <dbReference type="SAM" id="MobiDB-lite"/>
    </source>
</evidence>
<dbReference type="Proteomes" id="UP000199137">
    <property type="component" value="Unassembled WGS sequence"/>
</dbReference>
<dbReference type="Pfam" id="PF01609">
    <property type="entry name" value="DDE_Tnp_1"/>
    <property type="match status" value="1"/>
</dbReference>
<organism evidence="3 4">
    <name type="scientific">Amycolatopsis rubida</name>
    <dbReference type="NCBI Taxonomy" id="112413"/>
    <lineage>
        <taxon>Bacteria</taxon>
        <taxon>Bacillati</taxon>
        <taxon>Actinomycetota</taxon>
        <taxon>Actinomycetes</taxon>
        <taxon>Pseudonocardiales</taxon>
        <taxon>Pseudonocardiaceae</taxon>
        <taxon>Amycolatopsis</taxon>
    </lineage>
</organism>
<feature type="region of interest" description="Disordered" evidence="1">
    <location>
        <begin position="276"/>
        <end position="297"/>
    </location>
</feature>
<sequence>MIVACLFLLVVPRRRVPGTRPRRRPMRNGHCWNRCLPRRVVLDGVLRRWVRAGAWRGIHDALRDRTAAVIDAQTARGAGTVPAASAGCDAGKKTRGRKRHIATHTLGPPPRRRGHRRRHPGSHPLLTELRTRFGAVAHVRADGGCTGHLVAWAKQALVLTVEIVTRTANRKPHFPNALSAAPDSPSTTDDRSSSVPRACSTRTKTSSRSCSRTSKPARGAGRLMCGHSRNPSTAGNRMSHIVHGPRPRGSTGDWPSRIDSGVPHGIYRLASRLNRSGQSDLQKARPPVRRTARRRSQPWRARFAARVTKAARLPAVRGTLPGETSRFSRCRQQRAQSAALPTNEVPDQHPVRR</sequence>